<keyword evidence="2" id="KW-1185">Reference proteome</keyword>
<proteinExistence type="predicted"/>
<sequence length="73" mass="8349">MNEMCITVWNIRKSKGMKKMEIKCCKTHVEHGLDVFVAKTESYPILTELSEDEKLSTVCDYCEEPALYLVASS</sequence>
<evidence type="ECO:0000313" key="1">
    <source>
        <dbReference type="EMBL" id="MFD1031732.1"/>
    </source>
</evidence>
<name>A0ABW3LAU1_9BACL</name>
<dbReference type="Pfam" id="PF14116">
    <property type="entry name" value="YyzF"/>
    <property type="match status" value="1"/>
</dbReference>
<dbReference type="EMBL" id="JBHTKI010000012">
    <property type="protein sequence ID" value="MFD1031732.1"/>
    <property type="molecule type" value="Genomic_DNA"/>
</dbReference>
<reference evidence="2" key="1">
    <citation type="journal article" date="2019" name="Int. J. Syst. Evol. Microbiol.">
        <title>The Global Catalogue of Microorganisms (GCM) 10K type strain sequencing project: providing services to taxonomists for standard genome sequencing and annotation.</title>
        <authorList>
            <consortium name="The Broad Institute Genomics Platform"/>
            <consortium name="The Broad Institute Genome Sequencing Center for Infectious Disease"/>
            <person name="Wu L."/>
            <person name="Ma J."/>
        </authorList>
    </citation>
    <scope>NUCLEOTIDE SEQUENCE [LARGE SCALE GENOMIC DNA]</scope>
    <source>
        <strain evidence="2">CCUG 56756</strain>
    </source>
</reference>
<organism evidence="1 2">
    <name type="scientific">Metaplanococcus flavidus</name>
    <dbReference type="NCBI Taxonomy" id="569883"/>
    <lineage>
        <taxon>Bacteria</taxon>
        <taxon>Bacillati</taxon>
        <taxon>Bacillota</taxon>
        <taxon>Bacilli</taxon>
        <taxon>Bacillales</taxon>
        <taxon>Caryophanaceae</taxon>
        <taxon>Metaplanococcus</taxon>
    </lineage>
</organism>
<dbReference type="NCBIfam" id="TIGR04129">
    <property type="entry name" value="CxxH_BA5709"/>
    <property type="match status" value="1"/>
</dbReference>
<dbReference type="Proteomes" id="UP001597109">
    <property type="component" value="Unassembled WGS sequence"/>
</dbReference>
<comment type="caution">
    <text evidence="1">The sequence shown here is derived from an EMBL/GenBank/DDBJ whole genome shotgun (WGS) entry which is preliminary data.</text>
</comment>
<protein>
    <submittedName>
        <fullName evidence="1">CxxH/CxxC protein</fullName>
    </submittedName>
</protein>
<accession>A0ABW3LAU1</accession>
<evidence type="ECO:0000313" key="2">
    <source>
        <dbReference type="Proteomes" id="UP001597109"/>
    </source>
</evidence>
<dbReference type="InterPro" id="IPR025626">
    <property type="entry name" value="YyzF"/>
</dbReference>
<dbReference type="RefSeq" id="WP_379082340.1">
    <property type="nucleotide sequence ID" value="NZ_JBHTKI010000012.1"/>
</dbReference>
<gene>
    <name evidence="1" type="ORF">ACFQ1X_09855</name>
</gene>